<feature type="compositionally biased region" description="Acidic residues" evidence="1">
    <location>
        <begin position="352"/>
        <end position="362"/>
    </location>
</feature>
<dbReference type="AlphaFoldDB" id="A0A0J8B1C9"/>
<name>A0A0J8B1C9_BETVV</name>
<reference evidence="3 4" key="1">
    <citation type="journal article" date="2014" name="Nature">
        <title>The genome of the recently domesticated crop plant sugar beet (Beta vulgaris).</title>
        <authorList>
            <person name="Dohm J.C."/>
            <person name="Minoche A.E."/>
            <person name="Holtgrawe D."/>
            <person name="Capella-Gutierrez S."/>
            <person name="Zakrzewski F."/>
            <person name="Tafer H."/>
            <person name="Rupp O."/>
            <person name="Sorensen T.R."/>
            <person name="Stracke R."/>
            <person name="Reinhardt R."/>
            <person name="Goesmann A."/>
            <person name="Kraft T."/>
            <person name="Schulz B."/>
            <person name="Stadler P.F."/>
            <person name="Schmidt T."/>
            <person name="Gabaldon T."/>
            <person name="Lehrach H."/>
            <person name="Weisshaar B."/>
            <person name="Himmelbauer H."/>
        </authorList>
    </citation>
    <scope>NUCLEOTIDE SEQUENCE [LARGE SCALE GENOMIC DNA]</scope>
    <source>
        <tissue evidence="3">Taproot</tissue>
    </source>
</reference>
<organism evidence="3 4">
    <name type="scientific">Beta vulgaris subsp. vulgaris</name>
    <name type="common">Beet</name>
    <dbReference type="NCBI Taxonomy" id="3555"/>
    <lineage>
        <taxon>Eukaryota</taxon>
        <taxon>Viridiplantae</taxon>
        <taxon>Streptophyta</taxon>
        <taxon>Embryophyta</taxon>
        <taxon>Tracheophyta</taxon>
        <taxon>Spermatophyta</taxon>
        <taxon>Magnoliopsida</taxon>
        <taxon>eudicotyledons</taxon>
        <taxon>Gunneridae</taxon>
        <taxon>Pentapetalae</taxon>
        <taxon>Caryophyllales</taxon>
        <taxon>Chenopodiaceae</taxon>
        <taxon>Betoideae</taxon>
        <taxon>Beta</taxon>
    </lineage>
</organism>
<evidence type="ECO:0000259" key="2">
    <source>
        <dbReference type="Pfam" id="PF05678"/>
    </source>
</evidence>
<evidence type="ECO:0000313" key="3">
    <source>
        <dbReference type="EMBL" id="KMS94819.1"/>
    </source>
</evidence>
<dbReference type="Pfam" id="PF05678">
    <property type="entry name" value="VQ"/>
    <property type="match status" value="1"/>
</dbReference>
<sequence>MMNTNSNTMNEQHEHGSSIFLPPFDSRTSSTTSSFSFQQHNFQPQLINPNNDSYPRPSNASNAAIMMNHYQHNSTVFPSTLNNNACMSYTSNLFPQDRHQLLNSQSNLTMIPNNFYVSPLPSTSSFSQDPHNMGMNNFYVSPLPSTSSFSQDPHNMGMNNFYVSPLPSTSSFSQDPHNMGMNNFYVSPLPSTSLSSQDPHNLGMNNIYVSPLPSTSSFSQDPHNLGKIYDDMLTNREKQYSKPFLKDRRMARIQHEVDQALREVPHFSSSKFKKMSSAVKIPKFSRPPRPSMTNYTPRTSQQQQHIKVIHLRPPPVIHVEKKDFKKVVQNLTGWDKSSKNEANPSEEVLNISDDDDDDEERNEDNNADHA</sequence>
<dbReference type="Proteomes" id="UP000035740">
    <property type="component" value="Unassembled WGS sequence"/>
</dbReference>
<protein>
    <recommendedName>
        <fullName evidence="2">VQ domain-containing protein</fullName>
    </recommendedName>
</protein>
<accession>A0A0J8B1C9</accession>
<feature type="region of interest" description="Disordered" evidence="1">
    <location>
        <begin position="1"/>
        <end position="24"/>
    </location>
</feature>
<keyword evidence="4" id="KW-1185">Reference proteome</keyword>
<gene>
    <name evidence="3" type="ORF">BVRB_015030</name>
</gene>
<evidence type="ECO:0000313" key="4">
    <source>
        <dbReference type="Proteomes" id="UP000035740"/>
    </source>
</evidence>
<feature type="domain" description="VQ" evidence="2">
    <location>
        <begin position="313"/>
        <end position="333"/>
    </location>
</feature>
<evidence type="ECO:0000256" key="1">
    <source>
        <dbReference type="SAM" id="MobiDB-lite"/>
    </source>
</evidence>
<dbReference type="Gramene" id="KMS94819">
    <property type="protein sequence ID" value="KMS94819"/>
    <property type="gene ID" value="BVRB_015030"/>
</dbReference>
<feature type="compositionally biased region" description="Polar residues" evidence="1">
    <location>
        <begin position="1"/>
        <end position="10"/>
    </location>
</feature>
<dbReference type="EMBL" id="KQ090823">
    <property type="protein sequence ID" value="KMS94819.1"/>
    <property type="molecule type" value="Genomic_DNA"/>
</dbReference>
<dbReference type="InterPro" id="IPR008889">
    <property type="entry name" value="VQ"/>
</dbReference>
<proteinExistence type="predicted"/>
<feature type="region of interest" description="Disordered" evidence="1">
    <location>
        <begin position="332"/>
        <end position="370"/>
    </location>
</feature>